<proteinExistence type="predicted"/>
<evidence type="ECO:0000313" key="1">
    <source>
        <dbReference type="EMBL" id="GFS39903.1"/>
    </source>
</evidence>
<evidence type="ECO:0000313" key="2">
    <source>
        <dbReference type="Proteomes" id="UP000886998"/>
    </source>
</evidence>
<gene>
    <name evidence="1" type="ORF">TNIN_163141</name>
</gene>
<dbReference type="AlphaFoldDB" id="A0A8X6IC77"/>
<sequence length="101" mass="11643">MKSSCETILPFRTPEGIVSIATLWLHPPPISHRDRIPESLRGDSGVVLFCNRNLPLPHLEYLTTTTPSWNLSIPITTPDGIGYEWKEVVFYYYCRRFFLSS</sequence>
<dbReference type="Proteomes" id="UP000886998">
    <property type="component" value="Unassembled WGS sequence"/>
</dbReference>
<keyword evidence="2" id="KW-1185">Reference proteome</keyword>
<comment type="caution">
    <text evidence="1">The sequence shown here is derived from an EMBL/GenBank/DDBJ whole genome shotgun (WGS) entry which is preliminary data.</text>
</comment>
<reference evidence="1" key="1">
    <citation type="submission" date="2020-08" db="EMBL/GenBank/DDBJ databases">
        <title>Multicomponent nature underlies the extraordinary mechanical properties of spider dragline silk.</title>
        <authorList>
            <person name="Kono N."/>
            <person name="Nakamura H."/>
            <person name="Mori M."/>
            <person name="Yoshida Y."/>
            <person name="Ohtoshi R."/>
            <person name="Malay A.D."/>
            <person name="Moran D.A.P."/>
            <person name="Tomita M."/>
            <person name="Numata K."/>
            <person name="Arakawa K."/>
        </authorList>
    </citation>
    <scope>NUCLEOTIDE SEQUENCE</scope>
</reference>
<dbReference type="EMBL" id="BMAV01025241">
    <property type="protein sequence ID" value="GFS39903.1"/>
    <property type="molecule type" value="Genomic_DNA"/>
</dbReference>
<accession>A0A8X6IC77</accession>
<protein>
    <submittedName>
        <fullName evidence="1">Uncharacterized protein</fullName>
    </submittedName>
</protein>
<name>A0A8X6IC77_9ARAC</name>
<organism evidence="1 2">
    <name type="scientific">Trichonephila inaurata madagascariensis</name>
    <dbReference type="NCBI Taxonomy" id="2747483"/>
    <lineage>
        <taxon>Eukaryota</taxon>
        <taxon>Metazoa</taxon>
        <taxon>Ecdysozoa</taxon>
        <taxon>Arthropoda</taxon>
        <taxon>Chelicerata</taxon>
        <taxon>Arachnida</taxon>
        <taxon>Araneae</taxon>
        <taxon>Araneomorphae</taxon>
        <taxon>Entelegynae</taxon>
        <taxon>Araneoidea</taxon>
        <taxon>Nephilidae</taxon>
        <taxon>Trichonephila</taxon>
        <taxon>Trichonephila inaurata</taxon>
    </lineage>
</organism>